<comment type="pathway">
    <text evidence="4">Amino-acid biosynthesis; L-methionine biosynthesis via de novo pathway; O-succinyl-L-homoserine from L-homoserine: step 1/1.</text>
</comment>
<comment type="subcellular location">
    <subcellularLocation>
        <location evidence="4">Cytoplasm</location>
    </subcellularLocation>
</comment>
<feature type="site" description="Important for acyl-CoA specificity" evidence="4">
    <location>
        <position position="148"/>
    </location>
</feature>
<proteinExistence type="inferred from homology"/>
<dbReference type="Proteomes" id="UP000048984">
    <property type="component" value="Unassembled WGS sequence"/>
</dbReference>
<keyword evidence="8" id="KW-1185">Reference proteome</keyword>
<dbReference type="PANTHER" id="PTHR20919">
    <property type="entry name" value="HOMOSERINE O-SUCCINYLTRANSFERASE"/>
    <property type="match status" value="1"/>
</dbReference>
<keyword evidence="1 4" id="KW-0028">Amino-acid biosynthesis</keyword>
<evidence type="ECO:0000256" key="2">
    <source>
        <dbReference type="ARBA" id="ARBA00022679"/>
    </source>
</evidence>
<reference evidence="7 8" key="1">
    <citation type="submission" date="2015-09" db="EMBL/GenBank/DDBJ databases">
        <authorList>
            <person name="Jackson K.R."/>
            <person name="Lunt B.L."/>
            <person name="Fisher J.N.B."/>
            <person name="Gardner A.V."/>
            <person name="Bailey M.E."/>
            <person name="Deus L.M."/>
            <person name="Earl A.S."/>
            <person name="Gibby P.D."/>
            <person name="Hartmann K.A."/>
            <person name="Liu J.E."/>
            <person name="Manci A.M."/>
            <person name="Nielsen D.A."/>
            <person name="Solomon M.B."/>
            <person name="Breakwell D.P."/>
            <person name="Burnett S.H."/>
            <person name="Grose J.H."/>
        </authorList>
    </citation>
    <scope>NUCLEOTIDE SEQUENCE [LARGE SCALE GENOMIC DNA]</scope>
    <source>
        <strain evidence="7 8">16</strain>
    </source>
</reference>
<dbReference type="InterPro" id="IPR029062">
    <property type="entry name" value="Class_I_gatase-like"/>
</dbReference>
<gene>
    <name evidence="4" type="primary">metAS</name>
    <name evidence="7" type="ORF">ABB55_24515</name>
</gene>
<evidence type="ECO:0000256" key="1">
    <source>
        <dbReference type="ARBA" id="ARBA00022605"/>
    </source>
</evidence>
<feature type="site" description="Important for substrate specificity" evidence="4">
    <location>
        <position position="197"/>
    </location>
</feature>
<dbReference type="GO" id="GO:0009086">
    <property type="term" value="P:methionine biosynthetic process"/>
    <property type="evidence" value="ECO:0007669"/>
    <property type="project" value="UniProtKB-UniRule"/>
</dbReference>
<feature type="active site" evidence="4">
    <location>
        <position position="242"/>
    </location>
</feature>
<dbReference type="EMBL" id="LJYW01000001">
    <property type="protein sequence ID" value="KPL55000.1"/>
    <property type="molecule type" value="Genomic_DNA"/>
</dbReference>
<keyword evidence="4" id="KW-0963">Cytoplasm</keyword>
<keyword evidence="2 4" id="KW-0808">Transferase</keyword>
<organism evidence="7 8">
    <name type="scientific">Prosthecodimorpha hirschii</name>
    <dbReference type="NCBI Taxonomy" id="665126"/>
    <lineage>
        <taxon>Bacteria</taxon>
        <taxon>Pseudomonadati</taxon>
        <taxon>Pseudomonadota</taxon>
        <taxon>Alphaproteobacteria</taxon>
        <taxon>Hyphomicrobiales</taxon>
        <taxon>Ancalomicrobiaceae</taxon>
        <taxon>Prosthecodimorpha</taxon>
    </lineage>
</organism>
<keyword evidence="4" id="KW-0486">Methionine biosynthesis</keyword>
<name>A0A0P6WJQ1_9HYPH</name>
<dbReference type="Pfam" id="PF04204">
    <property type="entry name" value="HTS"/>
    <property type="match status" value="1"/>
</dbReference>
<dbReference type="UniPathway" id="UPA00051">
    <property type="reaction ID" value="UER00075"/>
</dbReference>
<dbReference type="GO" id="GO:0008899">
    <property type="term" value="F:homoserine O-succinyltransferase activity"/>
    <property type="evidence" value="ECO:0007669"/>
    <property type="project" value="UniProtKB-EC"/>
</dbReference>
<dbReference type="GO" id="GO:0005737">
    <property type="term" value="C:cytoplasm"/>
    <property type="evidence" value="ECO:0007669"/>
    <property type="project" value="UniProtKB-SubCell"/>
</dbReference>
<protein>
    <recommendedName>
        <fullName evidence="4">Homoserine O-succinyltransferase</fullName>
        <shortName evidence="4">HST</shortName>
        <ecNumber evidence="4">2.3.1.46</ecNumber>
    </recommendedName>
    <alternativeName>
        <fullName evidence="4">Homoserine transsuccinylase</fullName>
        <shortName evidence="4">HTS</shortName>
    </alternativeName>
</protein>
<evidence type="ECO:0000256" key="6">
    <source>
        <dbReference type="SAM" id="MobiDB-lite"/>
    </source>
</evidence>
<keyword evidence="3 4" id="KW-0012">Acyltransferase</keyword>
<dbReference type="RefSeq" id="WP_054361166.1">
    <property type="nucleotide sequence ID" value="NZ_LJYW01000001.1"/>
</dbReference>
<comment type="caution">
    <text evidence="4">Lacks conserved residue(s) required for the propagation of feature annotation.</text>
</comment>
<dbReference type="SUPFAM" id="SSF52317">
    <property type="entry name" value="Class I glutamine amidotransferase-like"/>
    <property type="match status" value="1"/>
</dbReference>
<dbReference type="EC" id="2.3.1.46" evidence="4"/>
<feature type="active site" description="Proton acceptor" evidence="4">
    <location>
        <position position="240"/>
    </location>
</feature>
<evidence type="ECO:0000313" key="8">
    <source>
        <dbReference type="Proteomes" id="UP000048984"/>
    </source>
</evidence>
<evidence type="ECO:0000256" key="3">
    <source>
        <dbReference type="ARBA" id="ARBA00023315"/>
    </source>
</evidence>
<dbReference type="InterPro" id="IPR033752">
    <property type="entry name" value="MetA_family"/>
</dbReference>
<accession>A0A0P6WJQ1</accession>
<dbReference type="Gene3D" id="3.40.50.880">
    <property type="match status" value="1"/>
</dbReference>
<dbReference type="GO" id="GO:0004414">
    <property type="term" value="F:homoserine O-acetyltransferase activity"/>
    <property type="evidence" value="ECO:0007669"/>
    <property type="project" value="UniProtKB-UniRule"/>
</dbReference>
<dbReference type="STRING" id="665126.ABB55_24515"/>
<feature type="binding site" evidence="4">
    <location>
        <position position="197"/>
    </location>
    <ligand>
        <name>substrate</name>
    </ligand>
</feature>
<feature type="binding site" evidence="4">
    <location>
        <position position="168"/>
    </location>
    <ligand>
        <name>substrate</name>
    </ligand>
</feature>
<comment type="catalytic activity">
    <reaction evidence="4">
        <text>L-homoserine + succinyl-CoA = O-succinyl-L-homoserine + CoA</text>
        <dbReference type="Rhea" id="RHEA:22008"/>
        <dbReference type="ChEBI" id="CHEBI:57287"/>
        <dbReference type="ChEBI" id="CHEBI:57292"/>
        <dbReference type="ChEBI" id="CHEBI:57476"/>
        <dbReference type="ChEBI" id="CHEBI:57661"/>
        <dbReference type="EC" id="2.3.1.46"/>
    </reaction>
</comment>
<comment type="caution">
    <text evidence="7">The sequence shown here is derived from an EMBL/GenBank/DDBJ whole genome shotgun (WGS) entry which is preliminary data.</text>
</comment>
<dbReference type="AlphaFoldDB" id="A0A0P6WJQ1"/>
<evidence type="ECO:0000313" key="7">
    <source>
        <dbReference type="EMBL" id="KPL55000.1"/>
    </source>
</evidence>
<feature type="region of interest" description="Disordered" evidence="6">
    <location>
        <begin position="1"/>
        <end position="31"/>
    </location>
</feature>
<dbReference type="PANTHER" id="PTHR20919:SF0">
    <property type="entry name" value="HOMOSERINE O-SUCCINYLTRANSFERASE"/>
    <property type="match status" value="1"/>
</dbReference>
<evidence type="ECO:0000256" key="5">
    <source>
        <dbReference type="PIRSR" id="PIRSR000450-1"/>
    </source>
</evidence>
<sequence>MVIAQTKGRHDPGLAAPPRRRAARGGGAGGRGFGRPVTIGLVNNMPDTALTATERQFSGLIAEAAAGRPVRLLLFSFASVARSEPARARMAGQYRDAAELAATPVDALIVTGTEPRAPRLDQEPYWPDMARLIDHAARHTVSTLWSCLAAHAAVLHLDRVERRPLADKCFGVFGSAAVSADPLVARPGAPPLAVAHSRWNGLDAADLTACGYRILSTVGEAGVDVFAKRVGSEFVFFHGHPEYDAGALAGEYRRDVGRYLTGERDRYPNLPEGYFDANTNAVLDDYRARAEHDRGAVAFADLPRLVPRSGLAEATRATAAFLFRNWLDGVFLAVGCNAASAGAAAVAR</sequence>
<dbReference type="NCBIfam" id="NF003776">
    <property type="entry name" value="PRK05368.1-3"/>
    <property type="match status" value="1"/>
</dbReference>
<comment type="similarity">
    <text evidence="4">Belongs to the MetA family.</text>
</comment>
<feature type="active site" description="Acyl-thioester intermediate" evidence="4 5">
    <location>
        <position position="147"/>
    </location>
</feature>
<evidence type="ECO:0000256" key="4">
    <source>
        <dbReference type="HAMAP-Rule" id="MF_00295"/>
    </source>
</evidence>
<comment type="function">
    <text evidence="4">Transfers a succinyl group from succinyl-CoA to L-homoserine, forming succinyl-L-homoserine.</text>
</comment>
<feature type="site" description="Important for acyl-CoA specificity" evidence="4">
    <location>
        <position position="114"/>
    </location>
</feature>
<dbReference type="HAMAP" id="MF_00295">
    <property type="entry name" value="MetA_acyltransf"/>
    <property type="match status" value="1"/>
</dbReference>
<reference evidence="7 8" key="2">
    <citation type="submission" date="2015-10" db="EMBL/GenBank/DDBJ databases">
        <title>Draft Genome Sequence of Prosthecomicrobium hirschii ATCC 27832.</title>
        <authorList>
            <person name="Daniel J."/>
            <person name="Givan S.A."/>
            <person name="Brun Y.V."/>
            <person name="Brown P.J."/>
        </authorList>
    </citation>
    <scope>NUCLEOTIDE SEQUENCE [LARGE SCALE GENOMIC DNA]</scope>
    <source>
        <strain evidence="7 8">16</strain>
    </source>
</reference>
<feature type="binding site" evidence="4">
    <location>
        <position position="254"/>
    </location>
    <ligand>
        <name>substrate</name>
    </ligand>
</feature>